<dbReference type="SUPFAM" id="SSF56529">
    <property type="entry name" value="FAH"/>
    <property type="match status" value="1"/>
</dbReference>
<feature type="domain" description="Fumarylacetoacetase-like C-terminal" evidence="2">
    <location>
        <begin position="24"/>
        <end position="223"/>
    </location>
</feature>
<evidence type="ECO:0000313" key="3">
    <source>
        <dbReference type="EMBL" id="NUB00106.1"/>
    </source>
</evidence>
<keyword evidence="1" id="KW-0479">Metal-binding</keyword>
<proteinExistence type="predicted"/>
<evidence type="ECO:0000256" key="1">
    <source>
        <dbReference type="ARBA" id="ARBA00022723"/>
    </source>
</evidence>
<protein>
    <recommendedName>
        <fullName evidence="2">Fumarylacetoacetase-like C-terminal domain-containing protein</fullName>
    </recommendedName>
</protein>
<dbReference type="PANTHER" id="PTHR11820">
    <property type="entry name" value="ACYLPYRUVASE"/>
    <property type="match status" value="1"/>
</dbReference>
<organism evidence="3 4">
    <name type="scientific">Azospirillum melinis</name>
    <dbReference type="NCBI Taxonomy" id="328839"/>
    <lineage>
        <taxon>Bacteria</taxon>
        <taxon>Pseudomonadati</taxon>
        <taxon>Pseudomonadota</taxon>
        <taxon>Alphaproteobacteria</taxon>
        <taxon>Rhodospirillales</taxon>
        <taxon>Azospirillaceae</taxon>
        <taxon>Azospirillum</taxon>
    </lineage>
</organism>
<dbReference type="PANTHER" id="PTHR11820:SF114">
    <property type="entry name" value="4-HYDROXYPHENYLACETATE CATABOLISM PROTEIN"/>
    <property type="match status" value="1"/>
</dbReference>
<name>A0ABX2KC46_9PROT</name>
<sequence length="236" mass="24657">MPSEADTMQTVLPGLGQGMARGMVYGVILNDRPTLDRLGPALSQPPYGAPPKAPVLYIKPYNTHAGNGAAVRLPRGAERVEVAATLGLVIGCDATALDEATAMDAVAGLRPILDVSLPNPSVYRPPVRERCFDGSCPMGETLPYAAVAGLEALTLRTLINGTMVAERSLSDLVRPPARLLAEVTGFMTLRAGDILHLGIALNGPQAGAGDRVRLEIDGFDPLEIAIEDAAAEGETP</sequence>
<dbReference type="InterPro" id="IPR036663">
    <property type="entry name" value="Fumarylacetoacetase_C_sf"/>
</dbReference>
<dbReference type="Gene3D" id="3.90.850.10">
    <property type="entry name" value="Fumarylacetoacetase-like, C-terminal domain"/>
    <property type="match status" value="1"/>
</dbReference>
<reference evidence="3 4" key="1">
    <citation type="submission" date="2019-10" db="EMBL/GenBank/DDBJ databases">
        <title>Genome sequence of Azospirillum melinis.</title>
        <authorList>
            <person name="Ambrosini A."/>
            <person name="Sant'Anna F.H."/>
            <person name="Cassan F.D."/>
            <person name="Souza E.M."/>
            <person name="Passaglia L.M.P."/>
        </authorList>
    </citation>
    <scope>NUCLEOTIDE SEQUENCE [LARGE SCALE GENOMIC DNA]</scope>
    <source>
        <strain evidence="3 4">TMCY0552</strain>
    </source>
</reference>
<comment type="caution">
    <text evidence="3">The sequence shown here is derived from an EMBL/GenBank/DDBJ whole genome shotgun (WGS) entry which is preliminary data.</text>
</comment>
<dbReference type="Pfam" id="PF01557">
    <property type="entry name" value="FAA_hydrolase"/>
    <property type="match status" value="1"/>
</dbReference>
<evidence type="ECO:0000259" key="2">
    <source>
        <dbReference type="Pfam" id="PF01557"/>
    </source>
</evidence>
<accession>A0ABX2KC46</accession>
<evidence type="ECO:0000313" key="4">
    <source>
        <dbReference type="Proteomes" id="UP000605086"/>
    </source>
</evidence>
<dbReference type="Proteomes" id="UP000605086">
    <property type="component" value="Unassembled WGS sequence"/>
</dbReference>
<dbReference type="EMBL" id="WHOS01000013">
    <property type="protein sequence ID" value="NUB00106.1"/>
    <property type="molecule type" value="Genomic_DNA"/>
</dbReference>
<keyword evidence="4" id="KW-1185">Reference proteome</keyword>
<gene>
    <name evidence="3" type="ORF">GBZ48_12485</name>
</gene>
<dbReference type="InterPro" id="IPR011234">
    <property type="entry name" value="Fumarylacetoacetase-like_C"/>
</dbReference>